<dbReference type="PANTHER" id="PTHR34315:SF1">
    <property type="entry name" value="INTRADIOL RING-CLEAVAGE DIOXYGENASES DOMAIN-CONTAINING PROTEIN-RELATED"/>
    <property type="match status" value="1"/>
</dbReference>
<dbReference type="SUPFAM" id="SSF49482">
    <property type="entry name" value="Aromatic compound dioxygenase"/>
    <property type="match status" value="1"/>
</dbReference>
<dbReference type="EMBL" id="JAULSW010000003">
    <property type="protein sequence ID" value="KAK3386516.1"/>
    <property type="molecule type" value="Genomic_DNA"/>
</dbReference>
<dbReference type="InterPro" id="IPR015889">
    <property type="entry name" value="Intradiol_dOase_core"/>
</dbReference>
<feature type="region of interest" description="Disordered" evidence="1">
    <location>
        <begin position="351"/>
        <end position="413"/>
    </location>
</feature>
<evidence type="ECO:0000256" key="1">
    <source>
        <dbReference type="SAM" id="MobiDB-lite"/>
    </source>
</evidence>
<keyword evidence="3" id="KW-0223">Dioxygenase</keyword>
<evidence type="ECO:0000313" key="3">
    <source>
        <dbReference type="EMBL" id="KAK3386516.1"/>
    </source>
</evidence>
<evidence type="ECO:0000313" key="4">
    <source>
        <dbReference type="Proteomes" id="UP001285441"/>
    </source>
</evidence>
<keyword evidence="4" id="KW-1185">Reference proteome</keyword>
<dbReference type="Proteomes" id="UP001285441">
    <property type="component" value="Unassembled WGS sequence"/>
</dbReference>
<name>A0AAE0NRT1_9PEZI</name>
<accession>A0AAE0NRT1</accession>
<dbReference type="PANTHER" id="PTHR34315">
    <property type="match status" value="1"/>
</dbReference>
<feature type="chain" id="PRO_5042148213" evidence="2">
    <location>
        <begin position="21"/>
        <end position="454"/>
    </location>
</feature>
<feature type="signal peptide" evidence="2">
    <location>
        <begin position="1"/>
        <end position="20"/>
    </location>
</feature>
<keyword evidence="2" id="KW-0732">Signal</keyword>
<dbReference type="GO" id="GO:0016702">
    <property type="term" value="F:oxidoreductase activity, acting on single donors with incorporation of molecular oxygen, incorporation of two atoms of oxygen"/>
    <property type="evidence" value="ECO:0007669"/>
    <property type="project" value="InterPro"/>
</dbReference>
<dbReference type="AlphaFoldDB" id="A0AAE0NRT1"/>
<keyword evidence="3" id="KW-0560">Oxidoreductase</keyword>
<reference evidence="3" key="1">
    <citation type="journal article" date="2023" name="Mol. Phylogenet. Evol.">
        <title>Genome-scale phylogeny and comparative genomics of the fungal order Sordariales.</title>
        <authorList>
            <person name="Hensen N."/>
            <person name="Bonometti L."/>
            <person name="Westerberg I."/>
            <person name="Brannstrom I.O."/>
            <person name="Guillou S."/>
            <person name="Cros-Aarteil S."/>
            <person name="Calhoun S."/>
            <person name="Haridas S."/>
            <person name="Kuo A."/>
            <person name="Mondo S."/>
            <person name="Pangilinan J."/>
            <person name="Riley R."/>
            <person name="LaButti K."/>
            <person name="Andreopoulos B."/>
            <person name="Lipzen A."/>
            <person name="Chen C."/>
            <person name="Yan M."/>
            <person name="Daum C."/>
            <person name="Ng V."/>
            <person name="Clum A."/>
            <person name="Steindorff A."/>
            <person name="Ohm R.A."/>
            <person name="Martin F."/>
            <person name="Silar P."/>
            <person name="Natvig D.O."/>
            <person name="Lalanne C."/>
            <person name="Gautier V."/>
            <person name="Ament-Velasquez S.L."/>
            <person name="Kruys A."/>
            <person name="Hutchinson M.I."/>
            <person name="Powell A.J."/>
            <person name="Barry K."/>
            <person name="Miller A.N."/>
            <person name="Grigoriev I.V."/>
            <person name="Debuchy R."/>
            <person name="Gladieux P."/>
            <person name="Hiltunen Thoren M."/>
            <person name="Johannesson H."/>
        </authorList>
    </citation>
    <scope>NUCLEOTIDE SEQUENCE</scope>
    <source>
        <strain evidence="3">CBS 232.78</strain>
    </source>
</reference>
<dbReference type="GO" id="GO:0005506">
    <property type="term" value="F:iron ion binding"/>
    <property type="evidence" value="ECO:0007669"/>
    <property type="project" value="InterPro"/>
</dbReference>
<dbReference type="CDD" id="cd03457">
    <property type="entry name" value="intradiol_dioxygenase_like"/>
    <property type="match status" value="1"/>
</dbReference>
<protein>
    <submittedName>
        <fullName evidence="3">Intradiol ring-cleavage dioxygenase</fullName>
    </submittedName>
</protein>
<feature type="compositionally biased region" description="Gly residues" evidence="1">
    <location>
        <begin position="351"/>
        <end position="397"/>
    </location>
</feature>
<dbReference type="Gene3D" id="2.60.130.10">
    <property type="entry name" value="Aromatic compound dioxygenase"/>
    <property type="match status" value="1"/>
</dbReference>
<proteinExistence type="predicted"/>
<reference evidence="3" key="2">
    <citation type="submission" date="2023-06" db="EMBL/GenBank/DDBJ databases">
        <authorList>
            <consortium name="Lawrence Berkeley National Laboratory"/>
            <person name="Haridas S."/>
            <person name="Hensen N."/>
            <person name="Bonometti L."/>
            <person name="Westerberg I."/>
            <person name="Brannstrom I.O."/>
            <person name="Guillou S."/>
            <person name="Cros-Aarteil S."/>
            <person name="Calhoun S."/>
            <person name="Kuo A."/>
            <person name="Mondo S."/>
            <person name="Pangilinan J."/>
            <person name="Riley R."/>
            <person name="LaButti K."/>
            <person name="Andreopoulos B."/>
            <person name="Lipzen A."/>
            <person name="Chen C."/>
            <person name="Yanf M."/>
            <person name="Daum C."/>
            <person name="Ng V."/>
            <person name="Clum A."/>
            <person name="Steindorff A."/>
            <person name="Ohm R."/>
            <person name="Martin F."/>
            <person name="Silar P."/>
            <person name="Natvig D."/>
            <person name="Lalanne C."/>
            <person name="Gautier V."/>
            <person name="Ament-velasquez S.L."/>
            <person name="Kruys A."/>
            <person name="Hutchinson M.I."/>
            <person name="Powell A.J."/>
            <person name="Barry K."/>
            <person name="Miller A.N."/>
            <person name="Grigoriev I.V."/>
            <person name="Debuchy R."/>
            <person name="Gladieux P."/>
            <person name="Thoren M.H."/>
            <person name="Johannesson H."/>
        </authorList>
    </citation>
    <scope>NUCLEOTIDE SEQUENCE</scope>
    <source>
        <strain evidence="3">CBS 232.78</strain>
    </source>
</reference>
<sequence>MRSSFIVALAASALVPGAVAHAGGHSEAEIQAELHLRSIVASHSKRAIDKCANSEAAQALKERALARRAATAHAIRQKRDLQNEHVHARRDSAALEKWSAISHEQKGYSLDTPASTLFASNATCALVPETVIGPYYVDGELIRTDITDGQTGVPVHLEVQLVDLDTCAGIPSLLIDVWHCNATGIYSGVSATGQGGLKTTHGRGVQQSDTDGVVEFDTLFPGHYTGRATHIHIMSTANATLLPNATFTGGTAQHIGQIFFDESLKEEVELLAPYNTNTQEVTTNAEDTLAPDEATAEYDPFLNYVMLGDSLEDGLLMWITIALNTSADYSASVSPAAHYYEGGGVADENGGGMGGGGGGGGPDGNGGGAGGPPGGSGVPTGGFPSGTGGGAPPGAGATGAPFSNGTVPAEGGNATVTSGAGGAASSGLLASSTVLSSSTATAAAAPRLAPFAWF</sequence>
<gene>
    <name evidence="3" type="ORF">B0H63DRAFT_430306</name>
</gene>
<evidence type="ECO:0000256" key="2">
    <source>
        <dbReference type="SAM" id="SignalP"/>
    </source>
</evidence>
<organism evidence="3 4">
    <name type="scientific">Podospora didyma</name>
    <dbReference type="NCBI Taxonomy" id="330526"/>
    <lineage>
        <taxon>Eukaryota</taxon>
        <taxon>Fungi</taxon>
        <taxon>Dikarya</taxon>
        <taxon>Ascomycota</taxon>
        <taxon>Pezizomycotina</taxon>
        <taxon>Sordariomycetes</taxon>
        <taxon>Sordariomycetidae</taxon>
        <taxon>Sordariales</taxon>
        <taxon>Podosporaceae</taxon>
        <taxon>Podospora</taxon>
    </lineage>
</organism>
<comment type="caution">
    <text evidence="3">The sequence shown here is derived from an EMBL/GenBank/DDBJ whole genome shotgun (WGS) entry which is preliminary data.</text>
</comment>